<organism evidence="1 2">
    <name type="scientific">Cirrhinus molitorella</name>
    <name type="common">mud carp</name>
    <dbReference type="NCBI Taxonomy" id="172907"/>
    <lineage>
        <taxon>Eukaryota</taxon>
        <taxon>Metazoa</taxon>
        <taxon>Chordata</taxon>
        <taxon>Craniata</taxon>
        <taxon>Vertebrata</taxon>
        <taxon>Euteleostomi</taxon>
        <taxon>Actinopterygii</taxon>
        <taxon>Neopterygii</taxon>
        <taxon>Teleostei</taxon>
        <taxon>Ostariophysi</taxon>
        <taxon>Cypriniformes</taxon>
        <taxon>Cyprinidae</taxon>
        <taxon>Labeoninae</taxon>
        <taxon>Labeonini</taxon>
        <taxon>Cirrhinus</taxon>
    </lineage>
</organism>
<evidence type="ECO:0000313" key="1">
    <source>
        <dbReference type="EMBL" id="KAK2879021.1"/>
    </source>
</evidence>
<protein>
    <submittedName>
        <fullName evidence="1">Uncharacterized protein</fullName>
    </submittedName>
</protein>
<dbReference type="AlphaFoldDB" id="A0AA88PD32"/>
<gene>
    <name evidence="1" type="ORF">Q8A67_019812</name>
</gene>
<keyword evidence="2" id="KW-1185">Reference proteome</keyword>
<evidence type="ECO:0000313" key="2">
    <source>
        <dbReference type="Proteomes" id="UP001187343"/>
    </source>
</evidence>
<accession>A0AA88PD32</accession>
<dbReference type="PROSITE" id="PS51257">
    <property type="entry name" value="PROKAR_LIPOPROTEIN"/>
    <property type="match status" value="1"/>
</dbReference>
<proteinExistence type="predicted"/>
<reference evidence="1" key="1">
    <citation type="submission" date="2023-08" db="EMBL/GenBank/DDBJ databases">
        <title>Chromosome-level Genome Assembly of mud carp (Cirrhinus molitorella).</title>
        <authorList>
            <person name="Liu H."/>
        </authorList>
    </citation>
    <scope>NUCLEOTIDE SEQUENCE</scope>
    <source>
        <strain evidence="1">Prfri</strain>
        <tissue evidence="1">Muscle</tissue>
    </source>
</reference>
<name>A0AA88PD32_9TELE</name>
<comment type="caution">
    <text evidence="1">The sequence shown here is derived from an EMBL/GenBank/DDBJ whole genome shotgun (WGS) entry which is preliminary data.</text>
</comment>
<dbReference type="EMBL" id="JAUYZG010000019">
    <property type="protein sequence ID" value="KAK2879021.1"/>
    <property type="molecule type" value="Genomic_DNA"/>
</dbReference>
<sequence>MMTERAGELLTPLFELQRPANGPANPIFTYACPSTHPPQPAPFSLFPFQTVCDTHISIIAMQLEFVLILASVRPLPQTPGILWRIFLSTERMRESISRKAHGL</sequence>
<dbReference type="Proteomes" id="UP001187343">
    <property type="component" value="Unassembled WGS sequence"/>
</dbReference>